<comment type="caution">
    <text evidence="3">The sequence shown here is derived from an EMBL/GenBank/DDBJ whole genome shotgun (WGS) entry which is preliminary data.</text>
</comment>
<sequence>MGEADKHRISRALCTSHTSDEINQDSDAFLNSTVGAPSRPKRAVLPGRYAEVDTDGDGRISFQEFDFDH</sequence>
<name>A0A1D1W8X1_RAMVA</name>
<evidence type="ECO:0000313" key="4">
    <source>
        <dbReference type="Proteomes" id="UP000186922"/>
    </source>
</evidence>
<dbReference type="GO" id="GO:0005509">
    <property type="term" value="F:calcium ion binding"/>
    <property type="evidence" value="ECO:0007669"/>
    <property type="project" value="InterPro"/>
</dbReference>
<dbReference type="EMBL" id="BDGG01000028">
    <property type="protein sequence ID" value="GAV09805.1"/>
    <property type="molecule type" value="Genomic_DNA"/>
</dbReference>
<evidence type="ECO:0000259" key="2">
    <source>
        <dbReference type="PROSITE" id="PS50222"/>
    </source>
</evidence>
<protein>
    <recommendedName>
        <fullName evidence="2">EF-hand domain-containing protein</fullName>
    </recommendedName>
</protein>
<dbReference type="SUPFAM" id="SSF47473">
    <property type="entry name" value="EF-hand"/>
    <property type="match status" value="1"/>
</dbReference>
<dbReference type="Proteomes" id="UP000186922">
    <property type="component" value="Unassembled WGS sequence"/>
</dbReference>
<gene>
    <name evidence="3" type="primary">RvY_19286-1</name>
    <name evidence="3" type="synonym">RvY_19286.1</name>
    <name evidence="3" type="ORF">RvY_19286</name>
</gene>
<proteinExistence type="predicted"/>
<dbReference type="InterPro" id="IPR002048">
    <property type="entry name" value="EF_hand_dom"/>
</dbReference>
<keyword evidence="4" id="KW-1185">Reference proteome</keyword>
<keyword evidence="1" id="KW-0106">Calcium</keyword>
<dbReference type="PROSITE" id="PS50222">
    <property type="entry name" value="EF_HAND_2"/>
    <property type="match status" value="1"/>
</dbReference>
<evidence type="ECO:0000256" key="1">
    <source>
        <dbReference type="ARBA" id="ARBA00022837"/>
    </source>
</evidence>
<dbReference type="InterPro" id="IPR018247">
    <property type="entry name" value="EF_Hand_1_Ca_BS"/>
</dbReference>
<dbReference type="AlphaFoldDB" id="A0A1D1W8X1"/>
<organism evidence="3 4">
    <name type="scientific">Ramazzottius varieornatus</name>
    <name type="common">Water bear</name>
    <name type="synonym">Tardigrade</name>
    <dbReference type="NCBI Taxonomy" id="947166"/>
    <lineage>
        <taxon>Eukaryota</taxon>
        <taxon>Metazoa</taxon>
        <taxon>Ecdysozoa</taxon>
        <taxon>Tardigrada</taxon>
        <taxon>Eutardigrada</taxon>
        <taxon>Parachela</taxon>
        <taxon>Hypsibioidea</taxon>
        <taxon>Ramazzottiidae</taxon>
        <taxon>Ramazzottius</taxon>
    </lineage>
</organism>
<accession>A0A1D1W8X1</accession>
<dbReference type="PROSITE" id="PS00018">
    <property type="entry name" value="EF_HAND_1"/>
    <property type="match status" value="1"/>
</dbReference>
<reference evidence="3 4" key="1">
    <citation type="journal article" date="2016" name="Nat. Commun.">
        <title>Extremotolerant tardigrade genome and improved radiotolerance of human cultured cells by tardigrade-unique protein.</title>
        <authorList>
            <person name="Hashimoto T."/>
            <person name="Horikawa D.D."/>
            <person name="Saito Y."/>
            <person name="Kuwahara H."/>
            <person name="Kozuka-Hata H."/>
            <person name="Shin-I T."/>
            <person name="Minakuchi Y."/>
            <person name="Ohishi K."/>
            <person name="Motoyama A."/>
            <person name="Aizu T."/>
            <person name="Enomoto A."/>
            <person name="Kondo K."/>
            <person name="Tanaka S."/>
            <person name="Hara Y."/>
            <person name="Koshikawa S."/>
            <person name="Sagara H."/>
            <person name="Miura T."/>
            <person name="Yokobori S."/>
            <person name="Miyagawa K."/>
            <person name="Suzuki Y."/>
            <person name="Kubo T."/>
            <person name="Oyama M."/>
            <person name="Kohara Y."/>
            <person name="Fujiyama A."/>
            <person name="Arakawa K."/>
            <person name="Katayama T."/>
            <person name="Toyoda A."/>
            <person name="Kunieda T."/>
        </authorList>
    </citation>
    <scope>NUCLEOTIDE SEQUENCE [LARGE SCALE GENOMIC DNA]</scope>
    <source>
        <strain evidence="3 4">YOKOZUNA-1</strain>
    </source>
</reference>
<evidence type="ECO:0000313" key="3">
    <source>
        <dbReference type="EMBL" id="GAV09805.1"/>
    </source>
</evidence>
<feature type="domain" description="EF-hand" evidence="2">
    <location>
        <begin position="40"/>
        <end position="69"/>
    </location>
</feature>
<dbReference type="InterPro" id="IPR011992">
    <property type="entry name" value="EF-hand-dom_pair"/>
</dbReference>